<dbReference type="AlphaFoldDB" id="A0A0E9UD36"/>
<organism evidence="2">
    <name type="scientific">Anguilla anguilla</name>
    <name type="common">European freshwater eel</name>
    <name type="synonym">Muraena anguilla</name>
    <dbReference type="NCBI Taxonomy" id="7936"/>
    <lineage>
        <taxon>Eukaryota</taxon>
        <taxon>Metazoa</taxon>
        <taxon>Chordata</taxon>
        <taxon>Craniata</taxon>
        <taxon>Vertebrata</taxon>
        <taxon>Euteleostomi</taxon>
        <taxon>Actinopterygii</taxon>
        <taxon>Neopterygii</taxon>
        <taxon>Teleostei</taxon>
        <taxon>Anguilliformes</taxon>
        <taxon>Anguillidae</taxon>
        <taxon>Anguilla</taxon>
    </lineage>
</organism>
<name>A0A0E9UD36_ANGAN</name>
<evidence type="ECO:0000313" key="2">
    <source>
        <dbReference type="EMBL" id="JAH63759.1"/>
    </source>
</evidence>
<proteinExistence type="predicted"/>
<accession>A0A0E9UD36</accession>
<feature type="region of interest" description="Disordered" evidence="1">
    <location>
        <begin position="1"/>
        <end position="25"/>
    </location>
</feature>
<dbReference type="EMBL" id="GBXM01044818">
    <property type="protein sequence ID" value="JAH63759.1"/>
    <property type="molecule type" value="Transcribed_RNA"/>
</dbReference>
<evidence type="ECO:0000256" key="1">
    <source>
        <dbReference type="SAM" id="MobiDB-lite"/>
    </source>
</evidence>
<feature type="compositionally biased region" description="Polar residues" evidence="1">
    <location>
        <begin position="7"/>
        <end position="25"/>
    </location>
</feature>
<sequence>MFRIEQSEQTVSSSDPQETKVTNTSLCSPPLVNFIQRLCMAFLN</sequence>
<reference evidence="2" key="1">
    <citation type="submission" date="2014-11" db="EMBL/GenBank/DDBJ databases">
        <authorList>
            <person name="Amaro Gonzalez C."/>
        </authorList>
    </citation>
    <scope>NUCLEOTIDE SEQUENCE</scope>
</reference>
<reference evidence="2" key="2">
    <citation type="journal article" date="2015" name="Fish Shellfish Immunol.">
        <title>Early steps in the European eel (Anguilla anguilla)-Vibrio vulnificus interaction in the gills: Role of the RtxA13 toxin.</title>
        <authorList>
            <person name="Callol A."/>
            <person name="Pajuelo D."/>
            <person name="Ebbesson L."/>
            <person name="Teles M."/>
            <person name="MacKenzie S."/>
            <person name="Amaro C."/>
        </authorList>
    </citation>
    <scope>NUCLEOTIDE SEQUENCE</scope>
</reference>
<protein>
    <submittedName>
        <fullName evidence="2">Uncharacterized protein</fullName>
    </submittedName>
</protein>